<keyword evidence="1" id="KW-0732">Signal</keyword>
<dbReference type="Proteomes" id="UP001153712">
    <property type="component" value="Chromosome 5"/>
</dbReference>
<evidence type="ECO:0000256" key="1">
    <source>
        <dbReference type="SAM" id="SignalP"/>
    </source>
</evidence>
<feature type="chain" id="PRO_5040160631" evidence="1">
    <location>
        <begin position="19"/>
        <end position="153"/>
    </location>
</feature>
<evidence type="ECO:0000313" key="2">
    <source>
        <dbReference type="EMBL" id="CAG9862499.1"/>
    </source>
</evidence>
<dbReference type="EMBL" id="OU900098">
    <property type="protein sequence ID" value="CAG9862499.1"/>
    <property type="molecule type" value="Genomic_DNA"/>
</dbReference>
<dbReference type="AlphaFoldDB" id="A0A9N9TW92"/>
<name>A0A9N9TW92_PHYSR</name>
<protein>
    <submittedName>
        <fullName evidence="2">Uncharacterized protein</fullName>
    </submittedName>
</protein>
<feature type="signal peptide" evidence="1">
    <location>
        <begin position="1"/>
        <end position="18"/>
    </location>
</feature>
<accession>A0A9N9TW92</accession>
<dbReference type="OrthoDB" id="6689267at2759"/>
<gene>
    <name evidence="2" type="ORF">PHYEVI_LOCUS8812</name>
</gene>
<reference evidence="2" key="1">
    <citation type="submission" date="2022-01" db="EMBL/GenBank/DDBJ databases">
        <authorList>
            <person name="King R."/>
        </authorList>
    </citation>
    <scope>NUCLEOTIDE SEQUENCE</scope>
</reference>
<evidence type="ECO:0000313" key="3">
    <source>
        <dbReference type="Proteomes" id="UP001153712"/>
    </source>
</evidence>
<sequence>MRVFLVAILIIALTSVASQEHRLEETKPGICYKIHTPEQTQFYPNPRKKLYSDLHESCTKWIKHERKDCLSLKTQNDEVLILSCIDVRSRKRPGCYKIINRDKREEIVCQKFDKKQGCSVVVTRTNLSIVIGCLPRGYSPSIFDIITRKPPRE</sequence>
<organism evidence="2 3">
    <name type="scientific">Phyllotreta striolata</name>
    <name type="common">Striped flea beetle</name>
    <name type="synonym">Crioceris striolata</name>
    <dbReference type="NCBI Taxonomy" id="444603"/>
    <lineage>
        <taxon>Eukaryota</taxon>
        <taxon>Metazoa</taxon>
        <taxon>Ecdysozoa</taxon>
        <taxon>Arthropoda</taxon>
        <taxon>Hexapoda</taxon>
        <taxon>Insecta</taxon>
        <taxon>Pterygota</taxon>
        <taxon>Neoptera</taxon>
        <taxon>Endopterygota</taxon>
        <taxon>Coleoptera</taxon>
        <taxon>Polyphaga</taxon>
        <taxon>Cucujiformia</taxon>
        <taxon>Chrysomeloidea</taxon>
        <taxon>Chrysomelidae</taxon>
        <taxon>Galerucinae</taxon>
        <taxon>Alticini</taxon>
        <taxon>Phyllotreta</taxon>
    </lineage>
</organism>
<keyword evidence="3" id="KW-1185">Reference proteome</keyword>
<proteinExistence type="predicted"/>